<name>A0A317XQL6_9BASI</name>
<dbReference type="PANTHER" id="PTHR43625">
    <property type="entry name" value="AFLATOXIN B1 ALDEHYDE REDUCTASE"/>
    <property type="match status" value="1"/>
</dbReference>
<organism evidence="3 4">
    <name type="scientific">Testicularia cyperi</name>
    <dbReference type="NCBI Taxonomy" id="1882483"/>
    <lineage>
        <taxon>Eukaryota</taxon>
        <taxon>Fungi</taxon>
        <taxon>Dikarya</taxon>
        <taxon>Basidiomycota</taxon>
        <taxon>Ustilaginomycotina</taxon>
        <taxon>Ustilaginomycetes</taxon>
        <taxon>Ustilaginales</taxon>
        <taxon>Anthracoideaceae</taxon>
        <taxon>Testicularia</taxon>
    </lineage>
</organism>
<dbReference type="Gene3D" id="3.20.20.100">
    <property type="entry name" value="NADP-dependent oxidoreductase domain"/>
    <property type="match status" value="1"/>
</dbReference>
<evidence type="ECO:0000256" key="1">
    <source>
        <dbReference type="ARBA" id="ARBA00023002"/>
    </source>
</evidence>
<dbReference type="SUPFAM" id="SSF51430">
    <property type="entry name" value="NAD(P)-linked oxidoreductase"/>
    <property type="match status" value="1"/>
</dbReference>
<feature type="domain" description="NADP-dependent oxidoreductase" evidence="2">
    <location>
        <begin position="23"/>
        <end position="354"/>
    </location>
</feature>
<reference evidence="3 4" key="1">
    <citation type="journal article" date="2018" name="Mol. Biol. Evol.">
        <title>Broad Genomic Sampling Reveals a Smut Pathogenic Ancestry of the Fungal Clade Ustilaginomycotina.</title>
        <authorList>
            <person name="Kijpornyongpan T."/>
            <person name="Mondo S.J."/>
            <person name="Barry K."/>
            <person name="Sandor L."/>
            <person name="Lee J."/>
            <person name="Lipzen A."/>
            <person name="Pangilinan J."/>
            <person name="LaButti K."/>
            <person name="Hainaut M."/>
            <person name="Henrissat B."/>
            <person name="Grigoriev I.V."/>
            <person name="Spatafora J.W."/>
            <person name="Aime M.C."/>
        </authorList>
    </citation>
    <scope>NUCLEOTIDE SEQUENCE [LARGE SCALE GENOMIC DNA]</scope>
    <source>
        <strain evidence="3 4">MCA 3645</strain>
    </source>
</reference>
<dbReference type="Pfam" id="PF00248">
    <property type="entry name" value="Aldo_ket_red"/>
    <property type="match status" value="1"/>
</dbReference>
<gene>
    <name evidence="3" type="ORF">BCV70DRAFT_206453</name>
</gene>
<dbReference type="CDD" id="cd19077">
    <property type="entry name" value="AKR_AKR8A1-2"/>
    <property type="match status" value="1"/>
</dbReference>
<sequence length="376" mass="40685">MASNSSYPTRPLGGSAKSIHIGRIAFGCMGMTWVDPKHYTPDQQAFETIKAAVDAGSNLLNSGAFYGPPSDPYANLKLLRRFFDAHPDYKSKTVLSVKGGMNVAAYSQKGMPGLQPDASVQHLEADLAEIRNQLGSDHGGKHVDIYEMARIDPSTEIEDVMYNMLSLSSQTYTDKSGNQQTGKGLFDHISLSEVGLDSIKRASAVAPIACIEIEVSPWERSAYDMGIVDFCSQQHVPILAYSPTGKGMLAGTIQSPDDIPEGDPRKHMDRLAGENFTQNLKLAHEFRKAAEAHNPPVTPTQLGLAWLIQSSPDPTNPVIVPLPGTSKAARARENAQAATLHIDAETKSQIDSLISGFQVAGGRYNEAARQHSKLWG</sequence>
<evidence type="ECO:0000313" key="4">
    <source>
        <dbReference type="Proteomes" id="UP000246740"/>
    </source>
</evidence>
<accession>A0A317XQL6</accession>
<dbReference type="InterPro" id="IPR023210">
    <property type="entry name" value="NADP_OxRdtase_dom"/>
</dbReference>
<protein>
    <submittedName>
        <fullName evidence="3">Aldo/keto reductase</fullName>
    </submittedName>
</protein>
<dbReference type="GO" id="GO:0005737">
    <property type="term" value="C:cytoplasm"/>
    <property type="evidence" value="ECO:0007669"/>
    <property type="project" value="TreeGrafter"/>
</dbReference>
<dbReference type="Proteomes" id="UP000246740">
    <property type="component" value="Unassembled WGS sequence"/>
</dbReference>
<proteinExistence type="predicted"/>
<evidence type="ECO:0000313" key="3">
    <source>
        <dbReference type="EMBL" id="PWZ00188.1"/>
    </source>
</evidence>
<dbReference type="OrthoDB" id="37537at2759"/>
<evidence type="ECO:0000259" key="2">
    <source>
        <dbReference type="Pfam" id="PF00248"/>
    </source>
</evidence>
<dbReference type="InterPro" id="IPR050791">
    <property type="entry name" value="Aldo-Keto_reductase"/>
</dbReference>
<dbReference type="AlphaFoldDB" id="A0A317XQL6"/>
<dbReference type="STRING" id="1882483.A0A317XQL6"/>
<keyword evidence="4" id="KW-1185">Reference proteome</keyword>
<dbReference type="InterPro" id="IPR036812">
    <property type="entry name" value="NAD(P)_OxRdtase_dom_sf"/>
</dbReference>
<dbReference type="FunCoup" id="A0A317XQL6">
    <property type="interactions" value="219"/>
</dbReference>
<dbReference type="GO" id="GO:0016491">
    <property type="term" value="F:oxidoreductase activity"/>
    <property type="evidence" value="ECO:0007669"/>
    <property type="project" value="UniProtKB-KW"/>
</dbReference>
<dbReference type="InParanoid" id="A0A317XQL6"/>
<keyword evidence="1" id="KW-0560">Oxidoreductase</keyword>
<dbReference type="PANTHER" id="PTHR43625:SF78">
    <property type="entry name" value="PYRIDOXAL REDUCTASE-RELATED"/>
    <property type="match status" value="1"/>
</dbReference>
<dbReference type="EMBL" id="KZ819193">
    <property type="protein sequence ID" value="PWZ00188.1"/>
    <property type="molecule type" value="Genomic_DNA"/>
</dbReference>